<reference evidence="2" key="1">
    <citation type="submission" date="2022-07" db="EMBL/GenBank/DDBJ databases">
        <authorList>
            <person name="Trinca V."/>
            <person name="Uliana J.V.C."/>
            <person name="Torres T.T."/>
            <person name="Ward R.J."/>
            <person name="Monesi N."/>
        </authorList>
    </citation>
    <scope>NUCLEOTIDE SEQUENCE</scope>
    <source>
        <strain evidence="2">HSMRA1968</strain>
        <tissue evidence="2">Whole embryos</tissue>
    </source>
</reference>
<protein>
    <submittedName>
        <fullName evidence="2">Uncharacterized protein</fullName>
    </submittedName>
</protein>
<feature type="transmembrane region" description="Helical" evidence="1">
    <location>
        <begin position="21"/>
        <end position="44"/>
    </location>
</feature>
<evidence type="ECO:0000256" key="1">
    <source>
        <dbReference type="SAM" id="Phobius"/>
    </source>
</evidence>
<feature type="transmembrane region" description="Helical" evidence="1">
    <location>
        <begin position="72"/>
        <end position="94"/>
    </location>
</feature>
<comment type="caution">
    <text evidence="2">The sequence shown here is derived from an EMBL/GenBank/DDBJ whole genome shotgun (WGS) entry which is preliminary data.</text>
</comment>
<evidence type="ECO:0000313" key="3">
    <source>
        <dbReference type="Proteomes" id="UP001151699"/>
    </source>
</evidence>
<organism evidence="2 3">
    <name type="scientific">Pseudolycoriella hygida</name>
    <dbReference type="NCBI Taxonomy" id="35572"/>
    <lineage>
        <taxon>Eukaryota</taxon>
        <taxon>Metazoa</taxon>
        <taxon>Ecdysozoa</taxon>
        <taxon>Arthropoda</taxon>
        <taxon>Hexapoda</taxon>
        <taxon>Insecta</taxon>
        <taxon>Pterygota</taxon>
        <taxon>Neoptera</taxon>
        <taxon>Endopterygota</taxon>
        <taxon>Diptera</taxon>
        <taxon>Nematocera</taxon>
        <taxon>Sciaroidea</taxon>
        <taxon>Sciaridae</taxon>
        <taxon>Pseudolycoriella</taxon>
    </lineage>
</organism>
<proteinExistence type="predicted"/>
<keyword evidence="1" id="KW-0812">Transmembrane</keyword>
<dbReference type="AlphaFoldDB" id="A0A9Q0MRK1"/>
<evidence type="ECO:0000313" key="2">
    <source>
        <dbReference type="EMBL" id="KAJ6636681.1"/>
    </source>
</evidence>
<keyword evidence="3" id="KW-1185">Reference proteome</keyword>
<dbReference type="OrthoDB" id="10386687at2759"/>
<sequence length="132" mass="14430">MVHVDNFLGCTKLETGGIILAWFHIVFYALSVVSIFILIGVIFLTDIFDGNANQVVLRDDQISPIKEKEIPVVSLAILVVLLIIFSIAVVVVAYRSISAIKTNLSKGIRTENDRNTKSCNGLKGCKVIGIVK</sequence>
<keyword evidence="1" id="KW-1133">Transmembrane helix</keyword>
<accession>A0A9Q0MRK1</accession>
<gene>
    <name evidence="2" type="ORF">Bhyg_15274</name>
</gene>
<dbReference type="Proteomes" id="UP001151699">
    <property type="component" value="Chromosome C"/>
</dbReference>
<keyword evidence="1" id="KW-0472">Membrane</keyword>
<name>A0A9Q0MRK1_9DIPT</name>
<dbReference type="EMBL" id="WJQU01000004">
    <property type="protein sequence ID" value="KAJ6636681.1"/>
    <property type="molecule type" value="Genomic_DNA"/>
</dbReference>